<dbReference type="RefSeq" id="WP_019380892.1">
    <property type="nucleotide sequence ID" value="NZ_CP015507.1"/>
</dbReference>
<dbReference type="KEGG" id="bon:A361_27905"/>
<feature type="compositionally biased region" description="Low complexity" evidence="1">
    <location>
        <begin position="29"/>
        <end position="39"/>
    </location>
</feature>
<evidence type="ECO:0000256" key="2">
    <source>
        <dbReference type="SAM" id="SignalP"/>
    </source>
</evidence>
<gene>
    <name evidence="4" type="ORF">A361_27905</name>
</gene>
<evidence type="ECO:0000313" key="5">
    <source>
        <dbReference type="Proteomes" id="UP000077856"/>
    </source>
</evidence>
<sequence>MLKKDFRKSILFALLASLLLLLGACTNANDENAENNEGTENTEESKDNEDMEGMDHDNMDEDTEGMDHDNMDMSSSGEVPEGLEEAASPTYEVGSKAIIESDHMSGMKGAEATIVGAYDTTVYTISYTPTTGGERVEDHKWVIHEELEGVEEEPLEPGTEVTVNAEHMEGMDGATAVIDSAEQTTVYMVDFTTTTGGEEVKNHKWVTESELSPAE</sequence>
<dbReference type="Proteomes" id="UP000077856">
    <property type="component" value="Plasmid pBO1"/>
</dbReference>
<proteinExistence type="predicted"/>
<reference evidence="4 5" key="1">
    <citation type="submission" date="2016-04" db="EMBL/GenBank/DDBJ databases">
        <title>Complete genome sequence of Bacillus oceanisediminis strain 2691.</title>
        <authorList>
            <person name="Jeong H."/>
            <person name="Kim H.J."/>
            <person name="Lee D.-W."/>
        </authorList>
    </citation>
    <scope>NUCLEOTIDE SEQUENCE [LARGE SCALE GENOMIC DNA]</scope>
    <source>
        <strain evidence="4 5">2691</strain>
        <plasmid evidence="5">pbo1</plasmid>
    </source>
</reference>
<evidence type="ECO:0000313" key="4">
    <source>
        <dbReference type="EMBL" id="AND43000.1"/>
    </source>
</evidence>
<feature type="compositionally biased region" description="Acidic residues" evidence="1">
    <location>
        <begin position="40"/>
        <end position="64"/>
    </location>
</feature>
<dbReference type="InterPro" id="IPR011438">
    <property type="entry name" value="DUF1541"/>
</dbReference>
<evidence type="ECO:0000256" key="1">
    <source>
        <dbReference type="SAM" id="MobiDB-lite"/>
    </source>
</evidence>
<evidence type="ECO:0000259" key="3">
    <source>
        <dbReference type="Pfam" id="PF07563"/>
    </source>
</evidence>
<keyword evidence="2" id="KW-0732">Signal</keyword>
<keyword evidence="4" id="KW-0614">Plasmid</keyword>
<dbReference type="Pfam" id="PF07563">
    <property type="entry name" value="DUF1541"/>
    <property type="match status" value="2"/>
</dbReference>
<feature type="region of interest" description="Disordered" evidence="1">
    <location>
        <begin position="29"/>
        <end position="83"/>
    </location>
</feature>
<organism evidence="4 5">
    <name type="scientific">Cytobacillus oceanisediminis 2691</name>
    <dbReference type="NCBI Taxonomy" id="1196031"/>
    <lineage>
        <taxon>Bacteria</taxon>
        <taxon>Bacillati</taxon>
        <taxon>Bacillota</taxon>
        <taxon>Bacilli</taxon>
        <taxon>Bacillales</taxon>
        <taxon>Bacillaceae</taxon>
        <taxon>Cytobacillus</taxon>
    </lineage>
</organism>
<dbReference type="eggNOG" id="COG1388">
    <property type="taxonomic scope" value="Bacteria"/>
</dbReference>
<dbReference type="GeneID" id="67522370"/>
<dbReference type="EMBL" id="CP015507">
    <property type="protein sequence ID" value="AND43000.1"/>
    <property type="molecule type" value="Genomic_DNA"/>
</dbReference>
<accession>A0A160MHZ6</accession>
<dbReference type="Gene3D" id="2.30.30.1210">
    <property type="entry name" value="Domain of unknown function DUF1541"/>
    <property type="match status" value="1"/>
</dbReference>
<feature type="domain" description="DUF1541" evidence="3">
    <location>
        <begin position="157"/>
        <end position="208"/>
    </location>
</feature>
<dbReference type="PROSITE" id="PS51257">
    <property type="entry name" value="PROKAR_LIPOPROTEIN"/>
    <property type="match status" value="1"/>
</dbReference>
<feature type="chain" id="PRO_5038596626" description="DUF1541 domain-containing protein" evidence="2">
    <location>
        <begin position="29"/>
        <end position="215"/>
    </location>
</feature>
<feature type="domain" description="DUF1541" evidence="3">
    <location>
        <begin position="93"/>
        <end position="144"/>
    </location>
</feature>
<dbReference type="AlphaFoldDB" id="A0A160MHZ6"/>
<name>A0A160MHZ6_9BACI</name>
<feature type="signal peptide" evidence="2">
    <location>
        <begin position="1"/>
        <end position="28"/>
    </location>
</feature>
<geneLocation type="plasmid" evidence="5">
    <name>pbo1</name>
</geneLocation>
<protein>
    <recommendedName>
        <fullName evidence="3">DUF1541 domain-containing protein</fullName>
    </recommendedName>
</protein>